<dbReference type="GO" id="GO:0030599">
    <property type="term" value="F:pectinesterase activity"/>
    <property type="evidence" value="ECO:0007669"/>
    <property type="project" value="UniProtKB-EC"/>
</dbReference>
<dbReference type="Proteomes" id="UP001314170">
    <property type="component" value="Unassembled WGS sequence"/>
</dbReference>
<reference evidence="9 10" key="1">
    <citation type="submission" date="2024-01" db="EMBL/GenBank/DDBJ databases">
        <authorList>
            <person name="Waweru B."/>
        </authorList>
    </citation>
    <scope>NUCLEOTIDE SEQUENCE [LARGE SCALE GENOMIC DNA]</scope>
</reference>
<dbReference type="Pfam" id="PF01095">
    <property type="entry name" value="Pectinesterase"/>
    <property type="match status" value="1"/>
</dbReference>
<keyword evidence="10" id="KW-1185">Reference proteome</keyword>
<protein>
    <recommendedName>
        <fullName evidence="4">pectinesterase</fullName>
        <ecNumber evidence="4">3.1.1.11</ecNumber>
    </recommendedName>
</protein>
<comment type="caution">
    <text evidence="9">The sequence shown here is derived from an EMBL/GenBank/DDBJ whole genome shotgun (WGS) entry which is preliminary data.</text>
</comment>
<evidence type="ECO:0000256" key="6">
    <source>
        <dbReference type="ARBA" id="ARBA00022801"/>
    </source>
</evidence>
<evidence type="ECO:0000256" key="1">
    <source>
        <dbReference type="ARBA" id="ARBA00004191"/>
    </source>
</evidence>
<dbReference type="InterPro" id="IPR000070">
    <property type="entry name" value="Pectinesterase_cat"/>
</dbReference>
<dbReference type="SUPFAM" id="SSF51126">
    <property type="entry name" value="Pectin lyase-like"/>
    <property type="match status" value="1"/>
</dbReference>
<evidence type="ECO:0000256" key="7">
    <source>
        <dbReference type="ARBA" id="ARBA00023085"/>
    </source>
</evidence>
<dbReference type="EC" id="3.1.1.11" evidence="4"/>
<keyword evidence="6" id="KW-0378">Hydrolase</keyword>
<evidence type="ECO:0000313" key="10">
    <source>
        <dbReference type="Proteomes" id="UP001314170"/>
    </source>
</evidence>
<proteinExistence type="inferred from homology"/>
<name>A0AAV1SDT6_9ROSI</name>
<evidence type="ECO:0000313" key="9">
    <source>
        <dbReference type="EMBL" id="CAK7348453.1"/>
    </source>
</evidence>
<dbReference type="AlphaFoldDB" id="A0AAV1SDT6"/>
<dbReference type="InterPro" id="IPR011050">
    <property type="entry name" value="Pectin_lyase_fold/virulence"/>
</dbReference>
<evidence type="ECO:0000256" key="2">
    <source>
        <dbReference type="ARBA" id="ARBA00005184"/>
    </source>
</evidence>
<organism evidence="9 10">
    <name type="scientific">Dovyalis caffra</name>
    <dbReference type="NCBI Taxonomy" id="77055"/>
    <lineage>
        <taxon>Eukaryota</taxon>
        <taxon>Viridiplantae</taxon>
        <taxon>Streptophyta</taxon>
        <taxon>Embryophyta</taxon>
        <taxon>Tracheophyta</taxon>
        <taxon>Spermatophyta</taxon>
        <taxon>Magnoliopsida</taxon>
        <taxon>eudicotyledons</taxon>
        <taxon>Gunneridae</taxon>
        <taxon>Pentapetalae</taxon>
        <taxon>rosids</taxon>
        <taxon>fabids</taxon>
        <taxon>Malpighiales</taxon>
        <taxon>Salicaceae</taxon>
        <taxon>Flacourtieae</taxon>
        <taxon>Dovyalis</taxon>
    </lineage>
</organism>
<comment type="pathway">
    <text evidence="2">Glycan metabolism; pectin degradation; 2-dehydro-3-deoxy-D-gluconate from pectin: step 1/5.</text>
</comment>
<evidence type="ECO:0000256" key="4">
    <source>
        <dbReference type="ARBA" id="ARBA00013229"/>
    </source>
</evidence>
<evidence type="ECO:0000259" key="8">
    <source>
        <dbReference type="Pfam" id="PF01095"/>
    </source>
</evidence>
<comment type="subcellular location">
    <subcellularLocation>
        <location evidence="1">Secreted</location>
        <location evidence="1">Cell wall</location>
    </subcellularLocation>
</comment>
<dbReference type="GO" id="GO:0045490">
    <property type="term" value="P:pectin catabolic process"/>
    <property type="evidence" value="ECO:0007669"/>
    <property type="project" value="TreeGrafter"/>
</dbReference>
<accession>A0AAV1SDT6</accession>
<keyword evidence="7" id="KW-0063">Aspartyl esterase</keyword>
<gene>
    <name evidence="9" type="ORF">DCAF_LOCUS21151</name>
</gene>
<keyword evidence="5" id="KW-0964">Secreted</keyword>
<dbReference type="GO" id="GO:0042545">
    <property type="term" value="P:cell wall modification"/>
    <property type="evidence" value="ECO:0007669"/>
    <property type="project" value="InterPro"/>
</dbReference>
<sequence>MGRYEQGLHGCMTTQKKLTPEEPSGFVFQTCAITGSGKAYLGRAWGPYSTVVIHNSFLSDVIDPVGWDAWRYPKHEANFTYAEINNKGPGADTSKRVPWLEKPGDPQLAKFLNISYIDEDGWLAKLPMVS</sequence>
<comment type="similarity">
    <text evidence="3">Belongs to the pectinesterase family.</text>
</comment>
<feature type="domain" description="Pectinesterase catalytic" evidence="8">
    <location>
        <begin position="10"/>
        <end position="101"/>
    </location>
</feature>
<dbReference type="PANTHER" id="PTHR31321">
    <property type="entry name" value="ACYL-COA THIOESTER HYDROLASE YBHC-RELATED"/>
    <property type="match status" value="1"/>
</dbReference>
<evidence type="ECO:0000256" key="3">
    <source>
        <dbReference type="ARBA" id="ARBA00008891"/>
    </source>
</evidence>
<evidence type="ECO:0000256" key="5">
    <source>
        <dbReference type="ARBA" id="ARBA00022512"/>
    </source>
</evidence>
<dbReference type="InterPro" id="IPR012334">
    <property type="entry name" value="Pectin_lyas_fold"/>
</dbReference>
<keyword evidence="5" id="KW-0134">Cell wall</keyword>
<dbReference type="Gene3D" id="2.160.20.10">
    <property type="entry name" value="Single-stranded right-handed beta-helix, Pectin lyase-like"/>
    <property type="match status" value="1"/>
</dbReference>
<dbReference type="PANTHER" id="PTHR31321:SF134">
    <property type="entry name" value="PECTINESTERASE"/>
    <property type="match status" value="1"/>
</dbReference>
<dbReference type="EMBL" id="CAWUPB010001173">
    <property type="protein sequence ID" value="CAK7348453.1"/>
    <property type="molecule type" value="Genomic_DNA"/>
</dbReference>